<keyword evidence="3" id="KW-0406">Ion transport</keyword>
<comment type="similarity">
    <text evidence="1">Belongs to the V-ATPase E subunit family.</text>
</comment>
<organism evidence="4 5">
    <name type="scientific">Streptomyces actuosus</name>
    <dbReference type="NCBI Taxonomy" id="1885"/>
    <lineage>
        <taxon>Bacteria</taxon>
        <taxon>Bacillati</taxon>
        <taxon>Actinomycetota</taxon>
        <taxon>Actinomycetes</taxon>
        <taxon>Kitasatosporales</taxon>
        <taxon>Streptomycetaceae</taxon>
        <taxon>Streptomyces</taxon>
    </lineage>
</organism>
<evidence type="ECO:0000256" key="1">
    <source>
        <dbReference type="ARBA" id="ARBA00005901"/>
    </source>
</evidence>
<dbReference type="Proteomes" id="UP000788262">
    <property type="component" value="Unassembled WGS sequence"/>
</dbReference>
<dbReference type="InterPro" id="IPR002842">
    <property type="entry name" value="ATPase_V1_Esu"/>
</dbReference>
<proteinExistence type="inferred from homology"/>
<name>A0ABS2VI55_STRAS</name>
<gene>
    <name evidence="4" type="ORF">JS756_01335</name>
</gene>
<dbReference type="Pfam" id="PF01991">
    <property type="entry name" value="vATP-synt_E"/>
    <property type="match status" value="1"/>
</dbReference>
<dbReference type="RefSeq" id="WP_205381309.1">
    <property type="nucleotide sequence ID" value="NZ_JAFFZS010000001.1"/>
</dbReference>
<sequence>MRTALPPQAAAALGPVRAGLVRDARADAEARLAAADEESAALLREAESRAAEILAEARRQGAADADAARAAARVRARRAARAGELAARRECWEELCRQVVQGVQALRGTEAYPALRDRLAEHVRRELGDRAQIVEAPGGGVTGRAPGRRIDCSLAAVARRALEHAGVEVEELWAP</sequence>
<accession>A0ABS2VI55</accession>
<evidence type="ECO:0000256" key="2">
    <source>
        <dbReference type="ARBA" id="ARBA00022448"/>
    </source>
</evidence>
<evidence type="ECO:0000256" key="3">
    <source>
        <dbReference type="ARBA" id="ARBA00023065"/>
    </source>
</evidence>
<keyword evidence="5" id="KW-1185">Reference proteome</keyword>
<reference evidence="4 5" key="1">
    <citation type="submission" date="2021-02" db="EMBL/GenBank/DDBJ databases">
        <title>Whole genome sequencing of Streptomyces actuosus VRA1.</title>
        <authorList>
            <person name="Sen G."/>
            <person name="Sen A."/>
        </authorList>
    </citation>
    <scope>NUCLEOTIDE SEQUENCE [LARGE SCALE GENOMIC DNA]</scope>
    <source>
        <strain evidence="4 5">VRA1</strain>
    </source>
</reference>
<comment type="caution">
    <text evidence="4">The sequence shown here is derived from an EMBL/GenBank/DDBJ whole genome shotgun (WGS) entry which is preliminary data.</text>
</comment>
<evidence type="ECO:0000313" key="5">
    <source>
        <dbReference type="Proteomes" id="UP000788262"/>
    </source>
</evidence>
<evidence type="ECO:0000313" key="4">
    <source>
        <dbReference type="EMBL" id="MBN0042775.1"/>
    </source>
</evidence>
<protein>
    <submittedName>
        <fullName evidence="4">Uncharacterized protein</fullName>
    </submittedName>
</protein>
<keyword evidence="2" id="KW-0813">Transport</keyword>
<dbReference type="EMBL" id="JAFFZS010000001">
    <property type="protein sequence ID" value="MBN0042775.1"/>
    <property type="molecule type" value="Genomic_DNA"/>
</dbReference>